<evidence type="ECO:0000313" key="2">
    <source>
        <dbReference type="EMBL" id="KRG72572.1"/>
    </source>
</evidence>
<dbReference type="EMBL" id="LDJJ01000003">
    <property type="protein sequence ID" value="KRG72572.1"/>
    <property type="molecule type" value="Genomic_DNA"/>
</dbReference>
<evidence type="ECO:0000313" key="3">
    <source>
        <dbReference type="Proteomes" id="UP000051863"/>
    </source>
</evidence>
<sequence length="119" mass="12959">MVTASTPPRQLLQFVLDDDLDAALRAGLMDYLPQPGDALLDPAYPQLPQQLQLAQQQLRTAWAARERYRARAARLERRAAERQARRAPPPTADSKPALPSAAAVILARAKARAAGNPNA</sequence>
<evidence type="ECO:0000256" key="1">
    <source>
        <dbReference type="SAM" id="MobiDB-lite"/>
    </source>
</evidence>
<dbReference type="RefSeq" id="WP_057626267.1">
    <property type="nucleotide sequence ID" value="NZ_LDJJ01000003.1"/>
</dbReference>
<gene>
    <name evidence="2" type="ORF">ABB27_00595</name>
</gene>
<feature type="region of interest" description="Disordered" evidence="1">
    <location>
        <begin position="76"/>
        <end position="99"/>
    </location>
</feature>
<dbReference type="AlphaFoldDB" id="A0A0R0CRE9"/>
<name>A0A0R0CRE9_9GAMM</name>
<proteinExistence type="predicted"/>
<keyword evidence="3" id="KW-1185">Reference proteome</keyword>
<accession>A0A0R0CRE9</accession>
<dbReference type="PATRIC" id="fig|405446.3.peg.1316"/>
<protein>
    <submittedName>
        <fullName evidence="2">Uncharacterized protein</fullName>
    </submittedName>
</protein>
<reference evidence="2 3" key="1">
    <citation type="submission" date="2015-05" db="EMBL/GenBank/DDBJ databases">
        <title>Genome sequencing and analysis of members of genus Stenotrophomonas.</title>
        <authorList>
            <person name="Patil P.P."/>
            <person name="Midha S."/>
            <person name="Patil P.B."/>
        </authorList>
    </citation>
    <scope>NUCLEOTIDE SEQUENCE [LARGE SCALE GENOMIC DNA]</scope>
    <source>
        <strain evidence="2 3">DSM 18941</strain>
    </source>
</reference>
<comment type="caution">
    <text evidence="2">The sequence shown here is derived from an EMBL/GenBank/DDBJ whole genome shotgun (WGS) entry which is preliminary data.</text>
</comment>
<dbReference type="Proteomes" id="UP000051863">
    <property type="component" value="Unassembled WGS sequence"/>
</dbReference>
<organism evidence="2 3">
    <name type="scientific">Stenotrophomonas terrae</name>
    <dbReference type="NCBI Taxonomy" id="405446"/>
    <lineage>
        <taxon>Bacteria</taxon>
        <taxon>Pseudomonadati</taxon>
        <taxon>Pseudomonadota</taxon>
        <taxon>Gammaproteobacteria</taxon>
        <taxon>Lysobacterales</taxon>
        <taxon>Lysobacteraceae</taxon>
        <taxon>Stenotrophomonas</taxon>
    </lineage>
</organism>